<name>A0A3L6QPF2_PANMI</name>
<proteinExistence type="predicted"/>
<organism evidence="2 3">
    <name type="scientific">Panicum miliaceum</name>
    <name type="common">Proso millet</name>
    <name type="synonym">Broomcorn millet</name>
    <dbReference type="NCBI Taxonomy" id="4540"/>
    <lineage>
        <taxon>Eukaryota</taxon>
        <taxon>Viridiplantae</taxon>
        <taxon>Streptophyta</taxon>
        <taxon>Embryophyta</taxon>
        <taxon>Tracheophyta</taxon>
        <taxon>Spermatophyta</taxon>
        <taxon>Magnoliopsida</taxon>
        <taxon>Liliopsida</taxon>
        <taxon>Poales</taxon>
        <taxon>Poaceae</taxon>
        <taxon>PACMAD clade</taxon>
        <taxon>Panicoideae</taxon>
        <taxon>Panicodae</taxon>
        <taxon>Paniceae</taxon>
        <taxon>Panicinae</taxon>
        <taxon>Panicum</taxon>
        <taxon>Panicum sect. Panicum</taxon>
    </lineage>
</organism>
<dbReference type="EMBL" id="PQIB02000011">
    <property type="protein sequence ID" value="RLM84585.1"/>
    <property type="molecule type" value="Genomic_DNA"/>
</dbReference>
<protein>
    <submittedName>
        <fullName evidence="2">Uncharacterized protein</fullName>
    </submittedName>
</protein>
<dbReference type="AlphaFoldDB" id="A0A3L6QPF2"/>
<gene>
    <name evidence="2" type="ORF">C2845_PM04G04540</name>
</gene>
<comment type="caution">
    <text evidence="2">The sequence shown here is derived from an EMBL/GenBank/DDBJ whole genome shotgun (WGS) entry which is preliminary data.</text>
</comment>
<evidence type="ECO:0000313" key="3">
    <source>
        <dbReference type="Proteomes" id="UP000275267"/>
    </source>
</evidence>
<feature type="region of interest" description="Disordered" evidence="1">
    <location>
        <begin position="161"/>
        <end position="192"/>
    </location>
</feature>
<sequence length="192" mass="21457">MNGDGFFSILFSRTEKMGAMSRFQTIPGLSRVQRSPDAVVGFAETRNEFEFIRRKGTEFDYIFQKRCVAPVPRREAERKGNERPPKRRRRRGVPQSPPGHRGTTEGEPSPSATRFPGASTDGDLPSLLLPASSFGLRANAFLVLVRCVVFGLDEEMKYRAPRPWGQAGPADRRARARQTRLPAGHEFPGLGE</sequence>
<feature type="compositionally biased region" description="Basic and acidic residues" evidence="1">
    <location>
        <begin position="72"/>
        <end position="84"/>
    </location>
</feature>
<evidence type="ECO:0000313" key="2">
    <source>
        <dbReference type="EMBL" id="RLM84585.1"/>
    </source>
</evidence>
<keyword evidence="3" id="KW-1185">Reference proteome</keyword>
<feature type="region of interest" description="Disordered" evidence="1">
    <location>
        <begin position="72"/>
        <end position="119"/>
    </location>
</feature>
<reference evidence="3" key="1">
    <citation type="journal article" date="2019" name="Nat. Commun.">
        <title>The genome of broomcorn millet.</title>
        <authorList>
            <person name="Zou C."/>
            <person name="Miki D."/>
            <person name="Li D."/>
            <person name="Tang Q."/>
            <person name="Xiao L."/>
            <person name="Rajput S."/>
            <person name="Deng P."/>
            <person name="Jia W."/>
            <person name="Huang R."/>
            <person name="Zhang M."/>
            <person name="Sun Y."/>
            <person name="Hu J."/>
            <person name="Fu X."/>
            <person name="Schnable P.S."/>
            <person name="Li F."/>
            <person name="Zhang H."/>
            <person name="Feng B."/>
            <person name="Zhu X."/>
            <person name="Liu R."/>
            <person name="Schnable J.C."/>
            <person name="Zhu J.-K."/>
            <person name="Zhang H."/>
        </authorList>
    </citation>
    <scope>NUCLEOTIDE SEQUENCE [LARGE SCALE GENOMIC DNA]</scope>
</reference>
<evidence type="ECO:0000256" key="1">
    <source>
        <dbReference type="SAM" id="MobiDB-lite"/>
    </source>
</evidence>
<accession>A0A3L6QPF2</accession>
<dbReference type="Proteomes" id="UP000275267">
    <property type="component" value="Unassembled WGS sequence"/>
</dbReference>